<proteinExistence type="predicted"/>
<reference evidence="2" key="1">
    <citation type="journal article" date="2015" name="Nature">
        <title>Complex archaea that bridge the gap between prokaryotes and eukaryotes.</title>
        <authorList>
            <person name="Spang A."/>
            <person name="Saw J.H."/>
            <person name="Jorgensen S.L."/>
            <person name="Zaremba-Niedzwiedzka K."/>
            <person name="Martijn J."/>
            <person name="Lind A.E."/>
            <person name="van Eijk R."/>
            <person name="Schleper C."/>
            <person name="Guy L."/>
            <person name="Ettema T.J."/>
        </authorList>
    </citation>
    <scope>NUCLEOTIDE SEQUENCE</scope>
</reference>
<sequence length="126" mass="14462">MARDREPPHIRISYTSITPGDPEDPDSYEEDHGWIDEEGIEFEPDENDLEDGMTPSESIVDQTVQFLKDEGAMSPSSTAFHIGVWYSTEFQVTDYGTGEEEERSFHLKSFSPEEEAAIYKEVTRRH</sequence>
<dbReference type="AlphaFoldDB" id="A0A0F9CX82"/>
<dbReference type="EMBL" id="LAZR01042149">
    <property type="protein sequence ID" value="KKL10221.1"/>
    <property type="molecule type" value="Genomic_DNA"/>
</dbReference>
<protein>
    <submittedName>
        <fullName evidence="2">Uncharacterized protein</fullName>
    </submittedName>
</protein>
<organism evidence="2">
    <name type="scientific">marine sediment metagenome</name>
    <dbReference type="NCBI Taxonomy" id="412755"/>
    <lineage>
        <taxon>unclassified sequences</taxon>
        <taxon>metagenomes</taxon>
        <taxon>ecological metagenomes</taxon>
    </lineage>
</organism>
<accession>A0A0F9CX82</accession>
<gene>
    <name evidence="2" type="ORF">LCGC14_2558010</name>
</gene>
<comment type="caution">
    <text evidence="2">The sequence shown here is derived from an EMBL/GenBank/DDBJ whole genome shotgun (WGS) entry which is preliminary data.</text>
</comment>
<evidence type="ECO:0000256" key="1">
    <source>
        <dbReference type="SAM" id="MobiDB-lite"/>
    </source>
</evidence>
<feature type="region of interest" description="Disordered" evidence="1">
    <location>
        <begin position="1"/>
        <end position="31"/>
    </location>
</feature>
<evidence type="ECO:0000313" key="2">
    <source>
        <dbReference type="EMBL" id="KKL10221.1"/>
    </source>
</evidence>
<name>A0A0F9CX82_9ZZZZ</name>